<dbReference type="InterPro" id="IPR039421">
    <property type="entry name" value="Type_1_exporter"/>
</dbReference>
<dbReference type="PANTHER" id="PTHR24221">
    <property type="entry name" value="ATP-BINDING CASSETTE SUB-FAMILY B"/>
    <property type="match status" value="1"/>
</dbReference>
<evidence type="ECO:0000259" key="8">
    <source>
        <dbReference type="PROSITE" id="PS50893"/>
    </source>
</evidence>
<evidence type="ECO:0000256" key="4">
    <source>
        <dbReference type="ARBA" id="ARBA00022840"/>
    </source>
</evidence>
<dbReference type="PANTHER" id="PTHR24221:SF654">
    <property type="entry name" value="ATP-BINDING CASSETTE SUB-FAMILY B MEMBER 6"/>
    <property type="match status" value="1"/>
</dbReference>
<evidence type="ECO:0000256" key="6">
    <source>
        <dbReference type="ARBA" id="ARBA00023136"/>
    </source>
</evidence>
<keyword evidence="11" id="KW-1185">Reference proteome</keyword>
<comment type="subcellular location">
    <subcellularLocation>
        <location evidence="1">Cell membrane</location>
        <topology evidence="1">Multi-pass membrane protein</topology>
    </subcellularLocation>
</comment>
<dbReference type="NCBIfam" id="TIGR03797">
    <property type="entry name" value="NHLM_micro_ABC2"/>
    <property type="match status" value="1"/>
</dbReference>
<keyword evidence="2 7" id="KW-0812">Transmembrane</keyword>
<organism evidence="10 11">
    <name type="scientific">Fusibacter paucivorans</name>
    <dbReference type="NCBI Taxonomy" id="76009"/>
    <lineage>
        <taxon>Bacteria</taxon>
        <taxon>Bacillati</taxon>
        <taxon>Bacillota</taxon>
        <taxon>Clostridia</taxon>
        <taxon>Eubacteriales</taxon>
        <taxon>Eubacteriales Family XII. Incertae Sedis</taxon>
        <taxon>Fusibacter</taxon>
    </lineage>
</organism>
<reference evidence="10 11" key="1">
    <citation type="submission" date="2021-05" db="EMBL/GenBank/DDBJ databases">
        <title>Fusibacter ferrireducens sp. nov., an anaerobic, sulfur- and Fe-reducing bacterium isolated from the mangrove sediment.</title>
        <authorList>
            <person name="Qiu D."/>
        </authorList>
    </citation>
    <scope>NUCLEOTIDE SEQUENCE [LARGE SCALE GENOMIC DNA]</scope>
    <source>
        <strain evidence="10 11">DSM 12116</strain>
    </source>
</reference>
<protein>
    <submittedName>
        <fullName evidence="10">NHLP bacteriocin export ABC transporter permease/ATPase subunit</fullName>
    </submittedName>
</protein>
<gene>
    <name evidence="10" type="ORF">KHM83_01585</name>
</gene>
<proteinExistence type="predicted"/>
<feature type="transmembrane region" description="Helical" evidence="7">
    <location>
        <begin position="180"/>
        <end position="197"/>
    </location>
</feature>
<feature type="domain" description="ABC transporter" evidence="8">
    <location>
        <begin position="490"/>
        <end position="723"/>
    </location>
</feature>
<feature type="transmembrane region" description="Helical" evidence="7">
    <location>
        <begin position="432"/>
        <end position="453"/>
    </location>
</feature>
<evidence type="ECO:0000256" key="5">
    <source>
        <dbReference type="ARBA" id="ARBA00022989"/>
    </source>
</evidence>
<dbReference type="InterPro" id="IPR027417">
    <property type="entry name" value="P-loop_NTPase"/>
</dbReference>
<keyword evidence="4" id="KW-0067">ATP-binding</keyword>
<sequence>MALNPFEKTRKNKMRREQMAFAGAIGELMAIINDRSDSAISHFEESQTSNAVRIILKYFHIEAPDVLVSFESIDELLAYYLGPSGIMKRRVELTGKWWRETTGPILASDMSGEAVALMPTGFGGYRFYHSEMEKIVRVNAGNAALFDVDAFTFYAALPNKSLKIIDLIRFMLSQLNASDIVLLLLMCLSVSLLGLFTPFVNQQVFNNIIPSGTKGDVAPIAILLAGAAFGTACFQMSRNMILMRLKEKVVIAVQSATMARLYALPTSFFKKYAAGEMSKRVMSINEMSIKLSDTVLSSLLTALFAIVYIFQMAYFAPMLMPTAIGVLFWMFAFSIWIGMLQQRLLKKRLKASAKLEGMVFGLFSGVQKIKLAGAEKRAFSKWASQYRVQGTLDFAPPMILRIQKALSGMLVLAGTIAIYYKSAVEGVSVSNFIAFQVSYGIVSSAIMALANAAMTLASIKPLMDMVEPILEAVPEVNAQKIQVTSLSGKIELSNVSFKYDTDGPTILKNIQLQVQPGEYMAIVGGSGSGKSTLMRLLLGFELPTAGAVYYDDNDLSSLDIQSVRRQIGTCLQDGKLFAGELFSNIIVSAPWATLEDAWAAAEMAGLADDIKAMPMGMNTMISEGSGNVSGGQKQRILIARALITKPNILYFDEATSALDNITQKVVTDQLNALGCTRIVIAHRLSTVKDCDRIVVLEKGEIVEMGTYQSLMAKRGRFYELAIRQIT</sequence>
<dbReference type="PROSITE" id="PS50929">
    <property type="entry name" value="ABC_TM1F"/>
    <property type="match status" value="1"/>
</dbReference>
<feature type="transmembrane region" description="Helical" evidence="7">
    <location>
        <begin position="322"/>
        <end position="340"/>
    </location>
</feature>
<name>A0ABS5PK34_9FIRM</name>
<dbReference type="Proteomes" id="UP000746471">
    <property type="component" value="Unassembled WGS sequence"/>
</dbReference>
<comment type="caution">
    <text evidence="10">The sequence shown here is derived from an EMBL/GenBank/DDBJ whole genome shotgun (WGS) entry which is preliminary data.</text>
</comment>
<dbReference type="Pfam" id="PF00005">
    <property type="entry name" value="ABC_tran"/>
    <property type="match status" value="1"/>
</dbReference>
<feature type="domain" description="ABC transmembrane type-1" evidence="9">
    <location>
        <begin position="181"/>
        <end position="458"/>
    </location>
</feature>
<dbReference type="Gene3D" id="1.20.1560.10">
    <property type="entry name" value="ABC transporter type 1, transmembrane domain"/>
    <property type="match status" value="1"/>
</dbReference>
<dbReference type="InterPro" id="IPR022515">
    <property type="entry name" value="NHPM_micro_ABC2"/>
</dbReference>
<evidence type="ECO:0000256" key="7">
    <source>
        <dbReference type="SAM" id="Phobius"/>
    </source>
</evidence>
<evidence type="ECO:0000259" key="9">
    <source>
        <dbReference type="PROSITE" id="PS50929"/>
    </source>
</evidence>
<keyword evidence="3" id="KW-0547">Nucleotide-binding</keyword>
<dbReference type="InterPro" id="IPR036640">
    <property type="entry name" value="ABC1_TM_sf"/>
</dbReference>
<dbReference type="SUPFAM" id="SSF52540">
    <property type="entry name" value="P-loop containing nucleoside triphosphate hydrolases"/>
    <property type="match status" value="1"/>
</dbReference>
<dbReference type="Gene3D" id="3.40.50.300">
    <property type="entry name" value="P-loop containing nucleotide triphosphate hydrolases"/>
    <property type="match status" value="1"/>
</dbReference>
<evidence type="ECO:0000256" key="3">
    <source>
        <dbReference type="ARBA" id="ARBA00022741"/>
    </source>
</evidence>
<feature type="transmembrane region" description="Helical" evidence="7">
    <location>
        <begin position="217"/>
        <end position="236"/>
    </location>
</feature>
<dbReference type="RefSeq" id="WP_213235147.1">
    <property type="nucleotide sequence ID" value="NZ_JAHBCL010000002.1"/>
</dbReference>
<dbReference type="PROSITE" id="PS50893">
    <property type="entry name" value="ABC_TRANSPORTER_2"/>
    <property type="match status" value="1"/>
</dbReference>
<keyword evidence="6 7" id="KW-0472">Membrane</keyword>
<keyword evidence="5 7" id="KW-1133">Transmembrane helix</keyword>
<accession>A0ABS5PK34</accession>
<evidence type="ECO:0000313" key="10">
    <source>
        <dbReference type="EMBL" id="MBS7525363.1"/>
    </source>
</evidence>
<dbReference type="SUPFAM" id="SSF90123">
    <property type="entry name" value="ABC transporter transmembrane region"/>
    <property type="match status" value="1"/>
</dbReference>
<evidence type="ECO:0000313" key="11">
    <source>
        <dbReference type="Proteomes" id="UP000746471"/>
    </source>
</evidence>
<dbReference type="InterPro" id="IPR003593">
    <property type="entry name" value="AAA+_ATPase"/>
</dbReference>
<dbReference type="InterPro" id="IPR011527">
    <property type="entry name" value="ABC1_TM_dom"/>
</dbReference>
<dbReference type="EMBL" id="JAHBCL010000002">
    <property type="protein sequence ID" value="MBS7525363.1"/>
    <property type="molecule type" value="Genomic_DNA"/>
</dbReference>
<dbReference type="InterPro" id="IPR003439">
    <property type="entry name" value="ABC_transporter-like_ATP-bd"/>
</dbReference>
<feature type="transmembrane region" description="Helical" evidence="7">
    <location>
        <begin position="295"/>
        <end position="316"/>
    </location>
</feature>
<dbReference type="SMART" id="SM00382">
    <property type="entry name" value="AAA"/>
    <property type="match status" value="1"/>
</dbReference>
<evidence type="ECO:0000256" key="1">
    <source>
        <dbReference type="ARBA" id="ARBA00004651"/>
    </source>
</evidence>
<evidence type="ECO:0000256" key="2">
    <source>
        <dbReference type="ARBA" id="ARBA00022692"/>
    </source>
</evidence>
<dbReference type="InterPro" id="IPR017871">
    <property type="entry name" value="ABC_transporter-like_CS"/>
</dbReference>
<dbReference type="Pfam" id="PF00664">
    <property type="entry name" value="ABC_membrane"/>
    <property type="match status" value="1"/>
</dbReference>
<dbReference type="PROSITE" id="PS00211">
    <property type="entry name" value="ABC_TRANSPORTER_1"/>
    <property type="match status" value="1"/>
</dbReference>